<feature type="domain" description="PPIase cyclophilin-type" evidence="3">
    <location>
        <begin position="88"/>
        <end position="230"/>
    </location>
</feature>
<sequence length="239" mass="26180">MGRIKPQTLLQQSKRKKGPNRISITTFSVYALIVVVLGLLVFTSYTHWIQRSKFDASSGVKHDDSSSVDDNTKKLAAPKYAVIKTSKGSITVELFREGSPEVVAAFIQSSLKGSFKGMLFNLVIKNFMIQGSDTDRPGGSAVDWTSIGKNNQLDTSLKHEAFMVGTSKDKVDSSGFDLIITTAPIPDLNGKISVFGRVVKGEDVVQEIEEADTDEHFRPKSPIAIIEVMLKLRLRGSGM</sequence>
<dbReference type="EC" id="5.2.1.8" evidence="1"/>
<dbReference type="PROSITE" id="PS50072">
    <property type="entry name" value="CSA_PPIASE_2"/>
    <property type="match status" value="1"/>
</dbReference>
<protein>
    <recommendedName>
        <fullName evidence="1">Peptidyl-prolyl cis-trans isomerase</fullName>
        <shortName evidence="1">PPIase</shortName>
        <ecNumber evidence="1">5.2.1.8</ecNumber>
    </recommendedName>
</protein>
<accession>S8EHQ4</accession>
<dbReference type="Pfam" id="PF00160">
    <property type="entry name" value="Pro_isomerase"/>
    <property type="match status" value="1"/>
</dbReference>
<keyword evidence="5" id="KW-1185">Reference proteome</keyword>
<dbReference type="Proteomes" id="UP000015453">
    <property type="component" value="Unassembled WGS sequence"/>
</dbReference>
<evidence type="ECO:0000313" key="4">
    <source>
        <dbReference type="EMBL" id="EPS72237.1"/>
    </source>
</evidence>
<comment type="similarity">
    <text evidence="1">Belongs to the cyclophilin-type PPIase family.</text>
</comment>
<dbReference type="Gene3D" id="2.40.100.10">
    <property type="entry name" value="Cyclophilin-like"/>
    <property type="match status" value="1"/>
</dbReference>
<comment type="caution">
    <text evidence="4">The sequence shown here is derived from an EMBL/GenBank/DDBJ whole genome shotgun (WGS) entry which is preliminary data.</text>
</comment>
<comment type="catalytic activity">
    <reaction evidence="1">
        <text>[protein]-peptidylproline (omega=180) = [protein]-peptidylproline (omega=0)</text>
        <dbReference type="Rhea" id="RHEA:16237"/>
        <dbReference type="Rhea" id="RHEA-COMP:10747"/>
        <dbReference type="Rhea" id="RHEA-COMP:10748"/>
        <dbReference type="ChEBI" id="CHEBI:83833"/>
        <dbReference type="ChEBI" id="CHEBI:83834"/>
        <dbReference type="EC" id="5.2.1.8"/>
    </reaction>
</comment>
<comment type="function">
    <text evidence="1">PPIases accelerate the folding of proteins. It catalyzes the cis-trans isomerization of proline imidic peptide bonds in oligopeptides.</text>
</comment>
<evidence type="ECO:0000313" key="5">
    <source>
        <dbReference type="Proteomes" id="UP000015453"/>
    </source>
</evidence>
<dbReference type="EMBL" id="AUSU01000921">
    <property type="protein sequence ID" value="EPS72237.1"/>
    <property type="molecule type" value="Genomic_DNA"/>
</dbReference>
<name>S8EHQ4_9LAMI</name>
<keyword evidence="1" id="KW-0413">Isomerase</keyword>
<dbReference type="SUPFAM" id="SSF50891">
    <property type="entry name" value="Cyclophilin-like"/>
    <property type="match status" value="1"/>
</dbReference>
<dbReference type="PANTHER" id="PTHR47269">
    <property type="entry name" value="PEPTIDYL-PROLYL CIS-TRANS ISOMERASE CYP21-4"/>
    <property type="match status" value="1"/>
</dbReference>
<feature type="transmembrane region" description="Helical" evidence="2">
    <location>
        <begin position="21"/>
        <end position="42"/>
    </location>
</feature>
<gene>
    <name evidence="4" type="ORF">M569_02524</name>
</gene>
<proteinExistence type="inferred from homology"/>
<dbReference type="CDD" id="cd00317">
    <property type="entry name" value="cyclophilin"/>
    <property type="match status" value="1"/>
</dbReference>
<dbReference type="InterPro" id="IPR029000">
    <property type="entry name" value="Cyclophilin-like_dom_sf"/>
</dbReference>
<evidence type="ECO:0000259" key="3">
    <source>
        <dbReference type="PROSITE" id="PS50072"/>
    </source>
</evidence>
<evidence type="ECO:0000256" key="2">
    <source>
        <dbReference type="SAM" id="Phobius"/>
    </source>
</evidence>
<dbReference type="PRINTS" id="PR00153">
    <property type="entry name" value="CSAPPISMRASE"/>
</dbReference>
<dbReference type="PANTHER" id="PTHR47269:SF1">
    <property type="entry name" value="PEPTIDYL-PROLYL CIS-TRANS ISOMERASE CYP21-4"/>
    <property type="match status" value="1"/>
</dbReference>
<reference evidence="4 5" key="1">
    <citation type="journal article" date="2013" name="BMC Genomics">
        <title>The miniature genome of a carnivorous plant Genlisea aurea contains a low number of genes and short non-coding sequences.</title>
        <authorList>
            <person name="Leushkin E.V."/>
            <person name="Sutormin R.A."/>
            <person name="Nabieva E.R."/>
            <person name="Penin A.A."/>
            <person name="Kondrashov A.S."/>
            <person name="Logacheva M.D."/>
        </authorList>
    </citation>
    <scope>NUCLEOTIDE SEQUENCE [LARGE SCALE GENOMIC DNA]</scope>
</reference>
<organism evidence="4 5">
    <name type="scientific">Genlisea aurea</name>
    <dbReference type="NCBI Taxonomy" id="192259"/>
    <lineage>
        <taxon>Eukaryota</taxon>
        <taxon>Viridiplantae</taxon>
        <taxon>Streptophyta</taxon>
        <taxon>Embryophyta</taxon>
        <taxon>Tracheophyta</taxon>
        <taxon>Spermatophyta</taxon>
        <taxon>Magnoliopsida</taxon>
        <taxon>eudicotyledons</taxon>
        <taxon>Gunneridae</taxon>
        <taxon>Pentapetalae</taxon>
        <taxon>asterids</taxon>
        <taxon>lamiids</taxon>
        <taxon>Lamiales</taxon>
        <taxon>Lentibulariaceae</taxon>
        <taxon>Genlisea</taxon>
    </lineage>
</organism>
<dbReference type="AlphaFoldDB" id="S8EHQ4"/>
<dbReference type="InterPro" id="IPR002130">
    <property type="entry name" value="Cyclophilin-type_PPIase_dom"/>
</dbReference>
<dbReference type="GO" id="GO:0003755">
    <property type="term" value="F:peptidyl-prolyl cis-trans isomerase activity"/>
    <property type="evidence" value="ECO:0007669"/>
    <property type="project" value="UniProtKB-UniRule"/>
</dbReference>
<dbReference type="OrthoDB" id="271386at2759"/>
<keyword evidence="2" id="KW-1133">Transmembrane helix</keyword>
<keyword evidence="1" id="KW-0697">Rotamase</keyword>
<evidence type="ECO:0000256" key="1">
    <source>
        <dbReference type="RuleBase" id="RU363019"/>
    </source>
</evidence>
<keyword evidence="2" id="KW-0812">Transmembrane</keyword>
<keyword evidence="2" id="KW-0472">Membrane</keyword>